<evidence type="ECO:0000313" key="7">
    <source>
        <dbReference type="Proteomes" id="UP000824106"/>
    </source>
</evidence>
<gene>
    <name evidence="6" type="ORF">H9808_03325</name>
</gene>
<dbReference type="AlphaFoldDB" id="A0A9D2G1R4"/>
<keyword evidence="2" id="KW-0805">Transcription regulation</keyword>
<dbReference type="Proteomes" id="UP000824106">
    <property type="component" value="Unassembled WGS sequence"/>
</dbReference>
<dbReference type="SMART" id="SM00866">
    <property type="entry name" value="UTRA"/>
    <property type="match status" value="1"/>
</dbReference>
<proteinExistence type="predicted"/>
<evidence type="ECO:0000256" key="4">
    <source>
        <dbReference type="ARBA" id="ARBA00023163"/>
    </source>
</evidence>
<dbReference type="InterPro" id="IPR011663">
    <property type="entry name" value="UTRA"/>
</dbReference>
<dbReference type="InterPro" id="IPR028978">
    <property type="entry name" value="Chorismate_lyase_/UTRA_dom_sf"/>
</dbReference>
<dbReference type="PRINTS" id="PR00035">
    <property type="entry name" value="HTHGNTR"/>
</dbReference>
<dbReference type="PANTHER" id="PTHR44846">
    <property type="entry name" value="MANNOSYL-D-GLYCERATE TRANSPORT/METABOLISM SYSTEM REPRESSOR MNGR-RELATED"/>
    <property type="match status" value="1"/>
</dbReference>
<comment type="caution">
    <text evidence="6">The sequence shown here is derived from an EMBL/GenBank/DDBJ whole genome shotgun (WGS) entry which is preliminary data.</text>
</comment>
<protein>
    <submittedName>
        <fullName evidence="6">GntR family transcriptional regulator</fullName>
    </submittedName>
</protein>
<organism evidence="6 7">
    <name type="scientific">Candidatus Atopostipes pullistercoris</name>
    <dbReference type="NCBI Taxonomy" id="2838467"/>
    <lineage>
        <taxon>Bacteria</taxon>
        <taxon>Bacillati</taxon>
        <taxon>Bacillota</taxon>
        <taxon>Bacilli</taxon>
        <taxon>Lactobacillales</taxon>
        <taxon>Carnobacteriaceae</taxon>
        <taxon>Atopostipes</taxon>
    </lineage>
</organism>
<dbReference type="Pfam" id="PF00392">
    <property type="entry name" value="GntR"/>
    <property type="match status" value="1"/>
</dbReference>
<dbReference type="Gene3D" id="1.10.10.10">
    <property type="entry name" value="Winged helix-like DNA-binding domain superfamily/Winged helix DNA-binding domain"/>
    <property type="match status" value="1"/>
</dbReference>
<reference evidence="6" key="2">
    <citation type="submission" date="2021-04" db="EMBL/GenBank/DDBJ databases">
        <authorList>
            <person name="Gilroy R."/>
        </authorList>
    </citation>
    <scope>NUCLEOTIDE SEQUENCE</scope>
    <source>
        <strain evidence="6">CHK169-4300</strain>
    </source>
</reference>
<dbReference type="InterPro" id="IPR000524">
    <property type="entry name" value="Tscrpt_reg_HTH_GntR"/>
</dbReference>
<keyword evidence="1" id="KW-0678">Repressor</keyword>
<dbReference type="InterPro" id="IPR036390">
    <property type="entry name" value="WH_DNA-bd_sf"/>
</dbReference>
<evidence type="ECO:0000256" key="2">
    <source>
        <dbReference type="ARBA" id="ARBA00023015"/>
    </source>
</evidence>
<dbReference type="EMBL" id="DXAZ01000045">
    <property type="protein sequence ID" value="HIZ70785.1"/>
    <property type="molecule type" value="Genomic_DNA"/>
</dbReference>
<dbReference type="GO" id="GO:0003677">
    <property type="term" value="F:DNA binding"/>
    <property type="evidence" value="ECO:0007669"/>
    <property type="project" value="UniProtKB-KW"/>
</dbReference>
<dbReference type="InterPro" id="IPR036388">
    <property type="entry name" value="WH-like_DNA-bd_sf"/>
</dbReference>
<dbReference type="PROSITE" id="PS50949">
    <property type="entry name" value="HTH_GNTR"/>
    <property type="match status" value="1"/>
</dbReference>
<dbReference type="SUPFAM" id="SSF46785">
    <property type="entry name" value="Winged helix' DNA-binding domain"/>
    <property type="match status" value="1"/>
</dbReference>
<evidence type="ECO:0000259" key="5">
    <source>
        <dbReference type="PROSITE" id="PS50949"/>
    </source>
</evidence>
<dbReference type="SMART" id="SM00345">
    <property type="entry name" value="HTH_GNTR"/>
    <property type="match status" value="1"/>
</dbReference>
<dbReference type="GO" id="GO:0045892">
    <property type="term" value="P:negative regulation of DNA-templated transcription"/>
    <property type="evidence" value="ECO:0007669"/>
    <property type="project" value="TreeGrafter"/>
</dbReference>
<dbReference type="CDD" id="cd07377">
    <property type="entry name" value="WHTH_GntR"/>
    <property type="match status" value="1"/>
</dbReference>
<dbReference type="FunFam" id="3.40.1410.10:FF:000008">
    <property type="entry name" value="Transcriptional regulator, GntR family"/>
    <property type="match status" value="1"/>
</dbReference>
<sequence length="234" mass="27145">MTKYEMIAGKIRQRIREDIYPVGSLIPDQITLAKEFNVSRMTVKKAMDILELEGLILRKRGAGTFVKKTALSEGLTASIMEYEGLTKQLSNQEVKSQIISFKLDFPNELVQEKLMLDKHDPIYKIIRLRIVDGAPYILEHTIMNANLIPGINEEILHQSIYDYIHQELNLQFGGAHRIIQADKASEYDQKYLKCEEHDPILEIEQVVYLEDGTPFEYSRSRNKYNTRSYNVVDF</sequence>
<keyword evidence="3" id="KW-0238">DNA-binding</keyword>
<dbReference type="SUPFAM" id="SSF64288">
    <property type="entry name" value="Chorismate lyase-like"/>
    <property type="match status" value="1"/>
</dbReference>
<dbReference type="InterPro" id="IPR050679">
    <property type="entry name" value="Bact_HTH_transcr_reg"/>
</dbReference>
<accession>A0A9D2G1R4</accession>
<dbReference type="Pfam" id="PF07702">
    <property type="entry name" value="UTRA"/>
    <property type="match status" value="1"/>
</dbReference>
<evidence type="ECO:0000256" key="1">
    <source>
        <dbReference type="ARBA" id="ARBA00022491"/>
    </source>
</evidence>
<dbReference type="PANTHER" id="PTHR44846:SF5">
    <property type="entry name" value="HTH-TYPE TRANSCRIPTIONAL REGULATOR GMUR"/>
    <property type="match status" value="1"/>
</dbReference>
<evidence type="ECO:0000256" key="3">
    <source>
        <dbReference type="ARBA" id="ARBA00023125"/>
    </source>
</evidence>
<reference evidence="6" key="1">
    <citation type="journal article" date="2021" name="PeerJ">
        <title>Extensive microbial diversity within the chicken gut microbiome revealed by metagenomics and culture.</title>
        <authorList>
            <person name="Gilroy R."/>
            <person name="Ravi A."/>
            <person name="Getino M."/>
            <person name="Pursley I."/>
            <person name="Horton D.L."/>
            <person name="Alikhan N.F."/>
            <person name="Baker D."/>
            <person name="Gharbi K."/>
            <person name="Hall N."/>
            <person name="Watson M."/>
            <person name="Adriaenssens E.M."/>
            <person name="Foster-Nyarko E."/>
            <person name="Jarju S."/>
            <person name="Secka A."/>
            <person name="Antonio M."/>
            <person name="Oren A."/>
            <person name="Chaudhuri R.R."/>
            <person name="La Ragione R."/>
            <person name="Hildebrand F."/>
            <person name="Pallen M.J."/>
        </authorList>
    </citation>
    <scope>NUCLEOTIDE SEQUENCE</scope>
    <source>
        <strain evidence="6">CHK169-4300</strain>
    </source>
</reference>
<keyword evidence="4" id="KW-0804">Transcription</keyword>
<evidence type="ECO:0000313" key="6">
    <source>
        <dbReference type="EMBL" id="HIZ70785.1"/>
    </source>
</evidence>
<name>A0A9D2G1R4_9LACT</name>
<dbReference type="GO" id="GO:0003700">
    <property type="term" value="F:DNA-binding transcription factor activity"/>
    <property type="evidence" value="ECO:0007669"/>
    <property type="project" value="InterPro"/>
</dbReference>
<feature type="domain" description="HTH gntR-type" evidence="5">
    <location>
        <begin position="1"/>
        <end position="69"/>
    </location>
</feature>
<dbReference type="Gene3D" id="3.40.1410.10">
    <property type="entry name" value="Chorismate lyase-like"/>
    <property type="match status" value="1"/>
</dbReference>